<protein>
    <submittedName>
        <fullName evidence="1">Uncharacterized protein</fullName>
    </submittedName>
</protein>
<sequence>MFFIISPCPVQGFFIGVCCDKRALGRFLCVFCPVAGVGGVFVPVHACTACNGLLLSSSFF</sequence>
<proteinExistence type="predicted"/>
<reference evidence="1 2" key="1">
    <citation type="submission" date="2018-12" db="EMBL/GenBank/DDBJ databases">
        <title>Persistence of Moraxella catarrhalis in Chronic Obstructive Pulmonary Disease and Regulation of the Hag/MID Adhesin.</title>
        <authorList>
            <person name="Murphy T."/>
            <person name="Zhao X."/>
            <person name="Vyas G."/>
            <person name="Aluvathingal J."/>
            <person name="Nadendla S."/>
            <person name="Tallon L."/>
            <person name="Tettelin H."/>
        </authorList>
    </citation>
    <scope>NUCLEOTIDE SEQUENCE [LARGE SCALE GENOMIC DNA]</scope>
    <source>
        <strain evidence="1 2">46P58B1</strain>
    </source>
</reference>
<evidence type="ECO:0000313" key="2">
    <source>
        <dbReference type="Proteomes" id="UP000280228"/>
    </source>
</evidence>
<dbReference type="AlphaFoldDB" id="A0A3A9LAP2"/>
<evidence type="ECO:0000313" key="1">
    <source>
        <dbReference type="EMBL" id="AZQ94239.1"/>
    </source>
</evidence>
<dbReference type="EMBL" id="CP034662">
    <property type="protein sequence ID" value="AZQ94239.1"/>
    <property type="molecule type" value="Genomic_DNA"/>
</dbReference>
<organism evidence="1 2">
    <name type="scientific">Moraxella catarrhalis</name>
    <name type="common">Branhamella catarrhalis</name>
    <dbReference type="NCBI Taxonomy" id="480"/>
    <lineage>
        <taxon>Bacteria</taxon>
        <taxon>Pseudomonadati</taxon>
        <taxon>Pseudomonadota</taxon>
        <taxon>Gammaproteobacteria</taxon>
        <taxon>Moraxellales</taxon>
        <taxon>Moraxellaceae</taxon>
        <taxon>Moraxella</taxon>
    </lineage>
</organism>
<gene>
    <name evidence="1" type="ORF">EJK53_1836</name>
</gene>
<name>A0A3A9LAP2_MORCA</name>
<accession>A0A3A9LAP2</accession>
<dbReference type="RefSeq" id="WP_080565669.1">
    <property type="nucleotide sequence ID" value="NZ_CP034666.1"/>
</dbReference>
<dbReference type="Proteomes" id="UP000280228">
    <property type="component" value="Chromosome"/>
</dbReference>